<keyword evidence="2" id="KW-1185">Reference proteome</keyword>
<accession>V5Q7P0</accession>
<protein>
    <submittedName>
        <fullName evidence="1">Uncharacterized protein</fullName>
    </submittedName>
</protein>
<organism evidence="1 2">
    <name type="scientific">Xylella phage Paz</name>
    <dbReference type="NCBI Taxonomy" id="1415145"/>
    <lineage>
        <taxon>Viruses</taxon>
        <taxon>Duplodnaviria</taxon>
        <taxon>Heunggongvirae</taxon>
        <taxon>Uroviricota</taxon>
        <taxon>Caudoviricetes</taxon>
        <taxon>Autographivirales</taxon>
        <taxon>Autonotataviridae</taxon>
        <taxon>Gujervirinae</taxon>
        <taxon>Pazvirus</taxon>
        <taxon>Pazvirus paz</taxon>
    </lineage>
</organism>
<gene>
    <name evidence="1" type="ORF">Paz_11</name>
</gene>
<evidence type="ECO:0000313" key="2">
    <source>
        <dbReference type="Proteomes" id="UP000018622"/>
    </source>
</evidence>
<sequence>MSKQFKQYIMHALDTDGELKPIGVFTYPAGTSDKQVKAAVSSKVNRAPENLFISDTTLVELR</sequence>
<reference evidence="1 2" key="1">
    <citation type="journal article" date="2014" name="J. Bacteriol.">
        <title>Characterization of novel virulent broad-host-range phages of Xylella fastidiosa and Xanthomonas.</title>
        <authorList>
            <person name="Ahern S.J."/>
            <person name="Das M."/>
            <person name="Bhowmick T.S."/>
            <person name="Young R."/>
            <person name="Gonzalez C.F."/>
        </authorList>
    </citation>
    <scope>NUCLEOTIDE SEQUENCE [LARGE SCALE GENOMIC DNA]</scope>
</reference>
<name>V5Q7P0_9CAUD</name>
<dbReference type="KEGG" id="vg:17777790"/>
<proteinExistence type="predicted"/>
<dbReference type="GeneID" id="17777790"/>
<dbReference type="Proteomes" id="UP000018622">
    <property type="component" value="Segment"/>
</dbReference>
<evidence type="ECO:0000313" key="1">
    <source>
        <dbReference type="EMBL" id="AHB12108.1"/>
    </source>
</evidence>
<dbReference type="RefSeq" id="YP_008858886.1">
    <property type="nucleotide sequence ID" value="NC_022982.1"/>
</dbReference>
<dbReference type="EMBL" id="KF626666">
    <property type="protein sequence ID" value="AHB12108.1"/>
    <property type="molecule type" value="Genomic_DNA"/>
</dbReference>